<feature type="transmembrane region" description="Helical" evidence="1">
    <location>
        <begin position="12"/>
        <end position="30"/>
    </location>
</feature>
<keyword evidence="1" id="KW-1133">Transmembrane helix</keyword>
<sequence>METLFWACLTGGILYAIVSVIFGDILSEALDGMLDFLSMDGIPWLQPMTLVGGITVFGGAGIMLDRYTSLAAAGVIGFAVLSAIIIGTGVYFLYVKPMQQSENSTSYSLGEMSGRIAEVLVPIPSSGYGEVIVKVGAAGITNQIAASHDGEPIPSGSKVVVVEVRDATLYVSKLDL</sequence>
<dbReference type="InterPro" id="IPR012340">
    <property type="entry name" value="NA-bd_OB-fold"/>
</dbReference>
<feature type="domain" description="Membrane protein NfeD2 N-terminal transmembrane" evidence="2">
    <location>
        <begin position="1"/>
        <end position="103"/>
    </location>
</feature>
<feature type="transmembrane region" description="Helical" evidence="1">
    <location>
        <begin position="42"/>
        <end position="64"/>
    </location>
</feature>
<reference evidence="3" key="2">
    <citation type="submission" date="2020-09" db="EMBL/GenBank/DDBJ databases">
        <authorList>
            <person name="Sun Q."/>
            <person name="Zhou Y."/>
        </authorList>
    </citation>
    <scope>NUCLEOTIDE SEQUENCE</scope>
    <source>
        <strain evidence="3">CGMCC 1.12987</strain>
    </source>
</reference>
<keyword evidence="1" id="KW-0472">Membrane</keyword>
<organism evidence="3 4">
    <name type="scientific">Paenibacillus abyssi</name>
    <dbReference type="NCBI Taxonomy" id="1340531"/>
    <lineage>
        <taxon>Bacteria</taxon>
        <taxon>Bacillati</taxon>
        <taxon>Bacillota</taxon>
        <taxon>Bacilli</taxon>
        <taxon>Bacillales</taxon>
        <taxon>Paenibacillaceae</taxon>
        <taxon>Paenibacillus</taxon>
    </lineage>
</organism>
<evidence type="ECO:0000256" key="1">
    <source>
        <dbReference type="SAM" id="Phobius"/>
    </source>
</evidence>
<dbReference type="AlphaFoldDB" id="A0A917LIN9"/>
<dbReference type="EMBL" id="BMGR01000030">
    <property type="protein sequence ID" value="GGG27066.1"/>
    <property type="molecule type" value="Genomic_DNA"/>
</dbReference>
<dbReference type="RefSeq" id="WP_188533756.1">
    <property type="nucleotide sequence ID" value="NZ_BMGR01000030.1"/>
</dbReference>
<gene>
    <name evidence="3" type="ORF">GCM10010916_49290</name>
</gene>
<dbReference type="InterPro" id="IPR058653">
    <property type="entry name" value="NfeD2_TM"/>
</dbReference>
<reference evidence="3" key="1">
    <citation type="journal article" date="2014" name="Int. J. Syst. Evol. Microbiol.">
        <title>Complete genome sequence of Corynebacterium casei LMG S-19264T (=DSM 44701T), isolated from a smear-ripened cheese.</title>
        <authorList>
            <consortium name="US DOE Joint Genome Institute (JGI-PGF)"/>
            <person name="Walter F."/>
            <person name="Albersmeier A."/>
            <person name="Kalinowski J."/>
            <person name="Ruckert C."/>
        </authorList>
    </citation>
    <scope>NUCLEOTIDE SEQUENCE</scope>
    <source>
        <strain evidence="3">CGMCC 1.12987</strain>
    </source>
</reference>
<dbReference type="Proteomes" id="UP000644756">
    <property type="component" value="Unassembled WGS sequence"/>
</dbReference>
<keyword evidence="4" id="KW-1185">Reference proteome</keyword>
<evidence type="ECO:0000259" key="2">
    <source>
        <dbReference type="Pfam" id="PF25842"/>
    </source>
</evidence>
<dbReference type="Gene3D" id="2.40.50.140">
    <property type="entry name" value="Nucleic acid-binding proteins"/>
    <property type="match status" value="1"/>
</dbReference>
<evidence type="ECO:0000313" key="4">
    <source>
        <dbReference type="Proteomes" id="UP000644756"/>
    </source>
</evidence>
<proteinExistence type="predicted"/>
<evidence type="ECO:0000313" key="3">
    <source>
        <dbReference type="EMBL" id="GGG27066.1"/>
    </source>
</evidence>
<feature type="transmembrane region" description="Helical" evidence="1">
    <location>
        <begin position="70"/>
        <end position="94"/>
    </location>
</feature>
<comment type="caution">
    <text evidence="3">The sequence shown here is derived from an EMBL/GenBank/DDBJ whole genome shotgun (WGS) entry which is preliminary data.</text>
</comment>
<protein>
    <recommendedName>
        <fullName evidence="2">Membrane protein NfeD2 N-terminal transmembrane domain-containing protein</fullName>
    </recommendedName>
</protein>
<keyword evidence="1" id="KW-0812">Transmembrane</keyword>
<dbReference type="Pfam" id="PF25842">
    <property type="entry name" value="NfeD_TM"/>
    <property type="match status" value="1"/>
</dbReference>
<accession>A0A917LIN9</accession>
<name>A0A917LIN9_9BACL</name>